<evidence type="ECO:0000256" key="1">
    <source>
        <dbReference type="SAM" id="MobiDB-lite"/>
    </source>
</evidence>
<evidence type="ECO:0000313" key="2">
    <source>
        <dbReference type="EMBL" id="GJT59935.1"/>
    </source>
</evidence>
<feature type="region of interest" description="Disordered" evidence="1">
    <location>
        <begin position="222"/>
        <end position="263"/>
    </location>
</feature>
<feature type="compositionally biased region" description="Basic residues" evidence="1">
    <location>
        <begin position="179"/>
        <end position="188"/>
    </location>
</feature>
<feature type="compositionally biased region" description="Polar residues" evidence="1">
    <location>
        <begin position="235"/>
        <end position="247"/>
    </location>
</feature>
<feature type="non-terminal residue" evidence="2">
    <location>
        <position position="1"/>
    </location>
</feature>
<evidence type="ECO:0000313" key="3">
    <source>
        <dbReference type="Proteomes" id="UP001151760"/>
    </source>
</evidence>
<reference evidence="2" key="2">
    <citation type="submission" date="2022-01" db="EMBL/GenBank/DDBJ databases">
        <authorList>
            <person name="Yamashiro T."/>
            <person name="Shiraishi A."/>
            <person name="Satake H."/>
            <person name="Nakayama K."/>
        </authorList>
    </citation>
    <scope>NUCLEOTIDE SEQUENCE</scope>
</reference>
<protein>
    <submittedName>
        <fullName evidence="2">Uncharacterized protein</fullName>
    </submittedName>
</protein>
<proteinExistence type="predicted"/>
<feature type="region of interest" description="Disordered" evidence="1">
    <location>
        <begin position="155"/>
        <end position="208"/>
    </location>
</feature>
<organism evidence="2 3">
    <name type="scientific">Tanacetum coccineum</name>
    <dbReference type="NCBI Taxonomy" id="301880"/>
    <lineage>
        <taxon>Eukaryota</taxon>
        <taxon>Viridiplantae</taxon>
        <taxon>Streptophyta</taxon>
        <taxon>Embryophyta</taxon>
        <taxon>Tracheophyta</taxon>
        <taxon>Spermatophyta</taxon>
        <taxon>Magnoliopsida</taxon>
        <taxon>eudicotyledons</taxon>
        <taxon>Gunneridae</taxon>
        <taxon>Pentapetalae</taxon>
        <taxon>asterids</taxon>
        <taxon>campanulids</taxon>
        <taxon>Asterales</taxon>
        <taxon>Asteraceae</taxon>
        <taxon>Asteroideae</taxon>
        <taxon>Anthemideae</taxon>
        <taxon>Anthemidinae</taxon>
        <taxon>Tanacetum</taxon>
    </lineage>
</organism>
<accession>A0ABQ5F9E0</accession>
<sequence>AKTVIGELQLQALVDGKKIIITEASIRSDLQLNDEEGMDCFPNATIFEELTKMGTMASVIICLATNQKFNFSKYIFESMVKNLDNAGKFLMYPRFVQVFLDKQLEGMSSHKRIYVTPSHTKKIFGNMKRVGKGFSGRETPLFPTMVVQNQAEMGEGSAIPTDPHHTPTIIQPSTSQPQKKQRSRRPKRKDTEVPQPSGPTTNVADEAVYEERDDSLERAATTATGLDAEQDRGNINKTQSKATPNEPSSLGTSSGGGPRRQETMGDTIAQTRSENVSKFSNDPLPQETAQAQEITTLKLRVKKLDKKGGSRTHKLKRLYKVGRSARIVSSDEASLGDQEDASKEGRKINDIDKDAKIALVDETQGRYVDDIMFDVSDLAGEVVFIIEQGASDKHVNLSVEEVTLAQVLAALKNITQKSSSKRAGAELEQESIKKQKVDADKETAELKSLMEVIPDKEKVAVDAIPLATKPPTIVDWKIHKEGKKSYYQIIRADRSSKMYLVFTHMLKSFDREDLETLYKLVKPKYGSTRPVEDLYLVLYGDLKTMF</sequence>
<dbReference type="Proteomes" id="UP001151760">
    <property type="component" value="Unassembled WGS sequence"/>
</dbReference>
<keyword evidence="3" id="KW-1185">Reference proteome</keyword>
<comment type="caution">
    <text evidence="2">The sequence shown here is derived from an EMBL/GenBank/DDBJ whole genome shotgun (WGS) entry which is preliminary data.</text>
</comment>
<name>A0ABQ5F9E0_9ASTR</name>
<reference evidence="2" key="1">
    <citation type="journal article" date="2022" name="Int. J. Mol. Sci.">
        <title>Draft Genome of Tanacetum Coccineum: Genomic Comparison of Closely Related Tanacetum-Family Plants.</title>
        <authorList>
            <person name="Yamashiro T."/>
            <person name="Shiraishi A."/>
            <person name="Nakayama K."/>
            <person name="Satake H."/>
        </authorList>
    </citation>
    <scope>NUCLEOTIDE SEQUENCE</scope>
</reference>
<dbReference type="EMBL" id="BQNB010017152">
    <property type="protein sequence ID" value="GJT59935.1"/>
    <property type="molecule type" value="Genomic_DNA"/>
</dbReference>
<gene>
    <name evidence="2" type="ORF">Tco_1003468</name>
</gene>